<feature type="signal peptide" evidence="1">
    <location>
        <begin position="1"/>
        <end position="28"/>
    </location>
</feature>
<proteinExistence type="predicted"/>
<evidence type="ECO:0000313" key="2">
    <source>
        <dbReference type="EMBL" id="TKV94592.1"/>
    </source>
</evidence>
<sequence length="68" mass="7677">MPSRARGCSLRWFFLSGFLSLVLVLKDAIDVCLCSIDGQRDRSLSLPPQEVLKFCLVEMLVFQLKSLS</sequence>
<keyword evidence="3" id="KW-1185">Reference proteome</keyword>
<accession>A0A4U6T3Q2</accession>
<reference evidence="2" key="1">
    <citation type="submission" date="2019-03" db="EMBL/GenBank/DDBJ databases">
        <title>WGS assembly of Setaria viridis.</title>
        <authorList>
            <person name="Huang P."/>
            <person name="Jenkins J."/>
            <person name="Grimwood J."/>
            <person name="Barry K."/>
            <person name="Healey A."/>
            <person name="Mamidi S."/>
            <person name="Sreedasyam A."/>
            <person name="Shu S."/>
            <person name="Feldman M."/>
            <person name="Wu J."/>
            <person name="Yu Y."/>
            <person name="Chen C."/>
            <person name="Johnson J."/>
            <person name="Rokhsar D."/>
            <person name="Baxter I."/>
            <person name="Schmutz J."/>
            <person name="Brutnell T."/>
            <person name="Kellogg E."/>
        </authorList>
    </citation>
    <scope>NUCLEOTIDE SEQUENCE [LARGE SCALE GENOMIC DNA]</scope>
</reference>
<dbReference type="Proteomes" id="UP000298652">
    <property type="component" value="Chromosome 9"/>
</dbReference>
<keyword evidence="1" id="KW-0732">Signal</keyword>
<evidence type="ECO:0000313" key="3">
    <source>
        <dbReference type="Proteomes" id="UP000298652"/>
    </source>
</evidence>
<name>A0A4U6T3Q2_SETVI</name>
<dbReference type="Gramene" id="TKV94592">
    <property type="protein sequence ID" value="TKV94592"/>
    <property type="gene ID" value="SEVIR_9G305350v2"/>
</dbReference>
<dbReference type="EMBL" id="CM016560">
    <property type="protein sequence ID" value="TKV94592.1"/>
    <property type="molecule type" value="Genomic_DNA"/>
</dbReference>
<gene>
    <name evidence="2" type="ORF">SEVIR_9G305350v2</name>
</gene>
<evidence type="ECO:0008006" key="4">
    <source>
        <dbReference type="Google" id="ProtNLM"/>
    </source>
</evidence>
<evidence type="ECO:0000256" key="1">
    <source>
        <dbReference type="SAM" id="SignalP"/>
    </source>
</evidence>
<organism evidence="2 3">
    <name type="scientific">Setaria viridis</name>
    <name type="common">Green bristlegrass</name>
    <name type="synonym">Setaria italica subsp. viridis</name>
    <dbReference type="NCBI Taxonomy" id="4556"/>
    <lineage>
        <taxon>Eukaryota</taxon>
        <taxon>Viridiplantae</taxon>
        <taxon>Streptophyta</taxon>
        <taxon>Embryophyta</taxon>
        <taxon>Tracheophyta</taxon>
        <taxon>Spermatophyta</taxon>
        <taxon>Magnoliopsida</taxon>
        <taxon>Liliopsida</taxon>
        <taxon>Poales</taxon>
        <taxon>Poaceae</taxon>
        <taxon>PACMAD clade</taxon>
        <taxon>Panicoideae</taxon>
        <taxon>Panicodae</taxon>
        <taxon>Paniceae</taxon>
        <taxon>Cenchrinae</taxon>
        <taxon>Setaria</taxon>
    </lineage>
</organism>
<dbReference type="AlphaFoldDB" id="A0A4U6T3Q2"/>
<feature type="chain" id="PRO_5020693339" description="Secreted protein" evidence="1">
    <location>
        <begin position="29"/>
        <end position="68"/>
    </location>
</feature>
<protein>
    <recommendedName>
        <fullName evidence="4">Secreted protein</fullName>
    </recommendedName>
</protein>